<evidence type="ECO:0000259" key="12">
    <source>
        <dbReference type="PROSITE" id="PS50026"/>
    </source>
</evidence>
<dbReference type="PROSITE" id="PS01186">
    <property type="entry name" value="EGF_2"/>
    <property type="match status" value="1"/>
</dbReference>
<keyword evidence="4 10" id="KW-0245">EGF-like domain</keyword>
<evidence type="ECO:0008006" key="17">
    <source>
        <dbReference type="Google" id="ProtNLM"/>
    </source>
</evidence>
<keyword evidence="5" id="KW-0732">Signal</keyword>
<dbReference type="InterPro" id="IPR000742">
    <property type="entry name" value="EGF"/>
</dbReference>
<dbReference type="PANTHER" id="PTHR15427">
    <property type="entry name" value="EMILIN ELASTIN MICROFIBRIL INTERFACE-LOCATED PROTEIN ELASTIN MICROFIBRIL INTERFACER"/>
    <property type="match status" value="1"/>
</dbReference>
<feature type="coiled-coil region" evidence="11">
    <location>
        <begin position="500"/>
        <end position="530"/>
    </location>
</feature>
<dbReference type="Proteomes" id="UP001221898">
    <property type="component" value="Unassembled WGS sequence"/>
</dbReference>
<evidence type="ECO:0000256" key="3">
    <source>
        <dbReference type="ARBA" id="ARBA00022530"/>
    </source>
</evidence>
<evidence type="ECO:0000313" key="16">
    <source>
        <dbReference type="Proteomes" id="UP001221898"/>
    </source>
</evidence>
<evidence type="ECO:0000256" key="6">
    <source>
        <dbReference type="ARBA" id="ARBA00022737"/>
    </source>
</evidence>
<feature type="disulfide bond" evidence="10">
    <location>
        <begin position="876"/>
        <end position="885"/>
    </location>
</feature>
<organism evidence="15 16">
    <name type="scientific">Aldrovandia affinis</name>
    <dbReference type="NCBI Taxonomy" id="143900"/>
    <lineage>
        <taxon>Eukaryota</taxon>
        <taxon>Metazoa</taxon>
        <taxon>Chordata</taxon>
        <taxon>Craniata</taxon>
        <taxon>Vertebrata</taxon>
        <taxon>Euteleostomi</taxon>
        <taxon>Actinopterygii</taxon>
        <taxon>Neopterygii</taxon>
        <taxon>Teleostei</taxon>
        <taxon>Notacanthiformes</taxon>
        <taxon>Halosauridae</taxon>
        <taxon>Aldrovandia</taxon>
    </lineage>
</organism>
<comment type="caution">
    <text evidence="10">Lacks conserved residue(s) required for the propagation of feature annotation.</text>
</comment>
<dbReference type="InterPro" id="IPR008983">
    <property type="entry name" value="Tumour_necrosis_fac-like_dom"/>
</dbReference>
<dbReference type="Pfam" id="PF00386">
    <property type="entry name" value="C1q"/>
    <property type="match status" value="1"/>
</dbReference>
<sequence length="1036" mass="116810">MFSKTLEHWRSATKPSFETSRGKNWCAYVHTRLSPIVVIDSVSTYVPIATDPCYWSRGGCHERYQTMSRPTYRIKHKIVTSLEWRCCPGYIGPQCQLKDMSAEIQLSDGGAEAHLESRTARKTAPEGQQQATEPVQLKMDNEINNEANKITTLLKKVDNMSRGMDTMKTVLFSLEEKMIEENGNDLPSIMRALKTKEIQELFSDIVQEQIKASQNAMQKSIANILKNLLNVSEKVEATKDNLKQLNETMTSLVVPPSPMQEHNQHMVNDIQNLKDQVSSLQGDISVIQTNITTELNDKYGSLKDNLALEKQEKKIFFNTLNHTFSQIKETHSQLFNGKSIYGSTVDDSKGNENHNLTQRVSLLGDAVRKQALITLNLQQDLHTQELRLGNLTTAVGRQRRLTAITSETMAVQCKQDLLPQLQEIKDRISTVNQTLCDKVKPMDDMMNAIQERISHVSYDLEELKPIIKKDSFAGVARNEEKQPAELSAVKARVESLASIINSLNISITDLEKAQEELSNQTKAKEEEVQEQLKGCRDGIEDALNDTVTVINKAIDAVNDNHYILVNNLENTNQQLSEMYNDFTENIKCSSDLIPYIHFLNSTVLVLQKKMERFDDDLSLFDRHSESMNKTNEINVPQNLTHLSQQLKEAVSKLEDHQAIIERLQGTPSNSSNDFIEHKMHLQHLESRINALSYNSTSVVKPKKRPPAEMGLAWKYKDLNKRVQDLAIKMFNLTTEVLLLKESDQNVWDLCQNVSISLDQQAHIPQVFQEHINFTLLKKGLNEFLQPESAVMDPTAYLHCALTSIFKNVSVLQRHANELDRRLDATIVLNASSVLVGRSQRNTDNIVEQVESQGCNHSPCQNGGTCINVQNGYVCACRSPFGGTNCTVKLVDNMFSPDLSKGSYRYAPMVTFFVAHTFAMSAPGPIRFNHLYVNYGTSYSPGSGKFSIPYLGVYVFKYTIESSISTFSGYLVVDGVDKLAFQSQDSTSQDSGRRVINGDAVLELNFGQRIWLRLDTGSIPARYPPITTFGGYLLYCT</sequence>
<accession>A0AAD7T7J2</accession>
<dbReference type="SMART" id="SM00179">
    <property type="entry name" value="EGF_CA"/>
    <property type="match status" value="1"/>
</dbReference>
<keyword evidence="6" id="KW-0677">Repeat</keyword>
<dbReference type="SUPFAM" id="SSF57196">
    <property type="entry name" value="EGF/Laminin"/>
    <property type="match status" value="1"/>
</dbReference>
<feature type="domain" description="EMI" evidence="14">
    <location>
        <begin position="22"/>
        <end position="97"/>
    </location>
</feature>
<dbReference type="PROSITE" id="PS50026">
    <property type="entry name" value="EGF_3"/>
    <property type="match status" value="1"/>
</dbReference>
<comment type="subcellular location">
    <subcellularLocation>
        <location evidence="1">Secreted</location>
        <location evidence="1">Extracellular space</location>
        <location evidence="1">Extracellular matrix</location>
    </subcellularLocation>
</comment>
<dbReference type="InterPro" id="IPR000152">
    <property type="entry name" value="EGF-type_Asp/Asn_hydroxyl_site"/>
</dbReference>
<dbReference type="InterPro" id="IPR001881">
    <property type="entry name" value="EGF-like_Ca-bd_dom"/>
</dbReference>
<keyword evidence="7 11" id="KW-0175">Coiled coil</keyword>
<dbReference type="AlphaFoldDB" id="A0AAD7T7J2"/>
<dbReference type="PROSITE" id="PS50871">
    <property type="entry name" value="C1Q"/>
    <property type="match status" value="1"/>
</dbReference>
<dbReference type="InterPro" id="IPR011489">
    <property type="entry name" value="EMI_domain"/>
</dbReference>
<dbReference type="PROSITE" id="PS00022">
    <property type="entry name" value="EGF_1"/>
    <property type="match status" value="1"/>
</dbReference>
<evidence type="ECO:0000256" key="2">
    <source>
        <dbReference type="ARBA" id="ARBA00022525"/>
    </source>
</evidence>
<feature type="domain" description="C1q" evidence="13">
    <location>
        <begin position="904"/>
        <end position="1036"/>
    </location>
</feature>
<evidence type="ECO:0000256" key="5">
    <source>
        <dbReference type="ARBA" id="ARBA00022729"/>
    </source>
</evidence>
<dbReference type="SMART" id="SM00110">
    <property type="entry name" value="C1Q"/>
    <property type="match status" value="1"/>
</dbReference>
<reference evidence="15" key="1">
    <citation type="journal article" date="2023" name="Science">
        <title>Genome structures resolve the early diversification of teleost fishes.</title>
        <authorList>
            <person name="Parey E."/>
            <person name="Louis A."/>
            <person name="Montfort J."/>
            <person name="Bouchez O."/>
            <person name="Roques C."/>
            <person name="Iampietro C."/>
            <person name="Lluch J."/>
            <person name="Castinel A."/>
            <person name="Donnadieu C."/>
            <person name="Desvignes T."/>
            <person name="Floi Bucao C."/>
            <person name="Jouanno E."/>
            <person name="Wen M."/>
            <person name="Mejri S."/>
            <person name="Dirks R."/>
            <person name="Jansen H."/>
            <person name="Henkel C."/>
            <person name="Chen W.J."/>
            <person name="Zahm M."/>
            <person name="Cabau C."/>
            <person name="Klopp C."/>
            <person name="Thompson A.W."/>
            <person name="Robinson-Rechavi M."/>
            <person name="Braasch I."/>
            <person name="Lecointre G."/>
            <person name="Bobe J."/>
            <person name="Postlethwait J.H."/>
            <person name="Berthelot C."/>
            <person name="Roest Crollius H."/>
            <person name="Guiguen Y."/>
        </authorList>
    </citation>
    <scope>NUCLEOTIDE SEQUENCE</scope>
    <source>
        <strain evidence="15">NC1722</strain>
    </source>
</reference>
<dbReference type="SMART" id="SM00181">
    <property type="entry name" value="EGF"/>
    <property type="match status" value="1"/>
</dbReference>
<dbReference type="FunFam" id="2.10.25.10:FF:000012">
    <property type="entry name" value="Delta-like protein"/>
    <property type="match status" value="1"/>
</dbReference>
<dbReference type="Pfam" id="PF07546">
    <property type="entry name" value="EMI"/>
    <property type="match status" value="1"/>
</dbReference>
<keyword evidence="9" id="KW-0325">Glycoprotein</keyword>
<dbReference type="GO" id="GO:0090051">
    <property type="term" value="P:negative regulation of cell migration involved in sprouting angiogenesis"/>
    <property type="evidence" value="ECO:0007669"/>
    <property type="project" value="TreeGrafter"/>
</dbReference>
<dbReference type="PROSITE" id="PS00010">
    <property type="entry name" value="ASX_HYDROXYL"/>
    <property type="match status" value="1"/>
</dbReference>
<evidence type="ECO:0000256" key="8">
    <source>
        <dbReference type="ARBA" id="ARBA00023157"/>
    </source>
</evidence>
<comment type="caution">
    <text evidence="15">The sequence shown here is derived from an EMBL/GenBank/DDBJ whole genome shotgun (WGS) entry which is preliminary data.</text>
</comment>
<dbReference type="PROSITE" id="PS51041">
    <property type="entry name" value="EMI"/>
    <property type="match status" value="1"/>
</dbReference>
<evidence type="ECO:0000256" key="10">
    <source>
        <dbReference type="PROSITE-ProRule" id="PRU00076"/>
    </source>
</evidence>
<dbReference type="FunFam" id="2.60.120.40:FF:000009">
    <property type="entry name" value="Multimerin-1"/>
    <property type="match status" value="1"/>
</dbReference>
<feature type="domain" description="EGF-like" evidence="12">
    <location>
        <begin position="850"/>
        <end position="886"/>
    </location>
</feature>
<feature type="coiled-coil region" evidence="11">
    <location>
        <begin position="639"/>
        <end position="666"/>
    </location>
</feature>
<evidence type="ECO:0000256" key="9">
    <source>
        <dbReference type="ARBA" id="ARBA00023180"/>
    </source>
</evidence>
<dbReference type="Gene3D" id="2.60.120.40">
    <property type="match status" value="1"/>
</dbReference>
<evidence type="ECO:0000259" key="13">
    <source>
        <dbReference type="PROSITE" id="PS50871"/>
    </source>
</evidence>
<dbReference type="CDD" id="cd00054">
    <property type="entry name" value="EGF_CA"/>
    <property type="match status" value="1"/>
</dbReference>
<evidence type="ECO:0000256" key="1">
    <source>
        <dbReference type="ARBA" id="ARBA00004498"/>
    </source>
</evidence>
<dbReference type="PRINTS" id="PR00007">
    <property type="entry name" value="COMPLEMNTC1Q"/>
</dbReference>
<dbReference type="InterPro" id="IPR050392">
    <property type="entry name" value="Collagen/C1q_domain"/>
</dbReference>
<evidence type="ECO:0000259" key="14">
    <source>
        <dbReference type="PROSITE" id="PS51041"/>
    </source>
</evidence>
<evidence type="ECO:0000256" key="7">
    <source>
        <dbReference type="ARBA" id="ARBA00023054"/>
    </source>
</evidence>
<keyword evidence="2" id="KW-0964">Secreted</keyword>
<protein>
    <recommendedName>
        <fullName evidence="17">Multimerin-1</fullName>
    </recommendedName>
</protein>
<keyword evidence="3" id="KW-0272">Extracellular matrix</keyword>
<proteinExistence type="predicted"/>
<keyword evidence="8 10" id="KW-1015">Disulfide bond</keyword>
<dbReference type="Gene3D" id="2.10.25.10">
    <property type="entry name" value="Laminin"/>
    <property type="match status" value="1"/>
</dbReference>
<keyword evidence="16" id="KW-1185">Reference proteome</keyword>
<evidence type="ECO:0000256" key="4">
    <source>
        <dbReference type="ARBA" id="ARBA00022536"/>
    </source>
</evidence>
<evidence type="ECO:0000256" key="11">
    <source>
        <dbReference type="SAM" id="Coils"/>
    </source>
</evidence>
<evidence type="ECO:0000313" key="15">
    <source>
        <dbReference type="EMBL" id="KAJ8415613.1"/>
    </source>
</evidence>
<dbReference type="Pfam" id="PF00008">
    <property type="entry name" value="EGF"/>
    <property type="match status" value="1"/>
</dbReference>
<name>A0AAD7T7J2_9TELE</name>
<dbReference type="EMBL" id="JAINUG010000009">
    <property type="protein sequence ID" value="KAJ8415613.1"/>
    <property type="molecule type" value="Genomic_DNA"/>
</dbReference>
<dbReference type="SUPFAM" id="SSF49842">
    <property type="entry name" value="TNF-like"/>
    <property type="match status" value="1"/>
</dbReference>
<dbReference type="InterPro" id="IPR001073">
    <property type="entry name" value="C1q_dom"/>
</dbReference>
<feature type="coiled-coil region" evidence="11">
    <location>
        <begin position="225"/>
        <end position="290"/>
    </location>
</feature>
<dbReference type="GO" id="GO:0005509">
    <property type="term" value="F:calcium ion binding"/>
    <property type="evidence" value="ECO:0007669"/>
    <property type="project" value="InterPro"/>
</dbReference>
<dbReference type="PANTHER" id="PTHR15427:SF3">
    <property type="entry name" value="MULTIMERIN-1"/>
    <property type="match status" value="1"/>
</dbReference>
<dbReference type="GO" id="GO:0030948">
    <property type="term" value="P:negative regulation of vascular endothelial growth factor receptor signaling pathway"/>
    <property type="evidence" value="ECO:0007669"/>
    <property type="project" value="TreeGrafter"/>
</dbReference>
<gene>
    <name evidence="15" type="ORF">AAFF_G00425930</name>
</gene>